<dbReference type="Proteomes" id="UP001064971">
    <property type="component" value="Chromosome"/>
</dbReference>
<accession>A0ABN6RIL8</accession>
<keyword evidence="2" id="KW-1185">Reference proteome</keyword>
<sequence>MTQDEQGRPPESLTGTLIVDAIEGGKARVELADGHTEDWPLASLPRGVREGDVVRLHVEGGDLELEIDHAATRLRRGQAQAQLDALNRPAPAGDFDL</sequence>
<organism evidence="1 2">
    <name type="scientific">Deinococcus aetherius</name>
    <dbReference type="NCBI Taxonomy" id="200252"/>
    <lineage>
        <taxon>Bacteria</taxon>
        <taxon>Thermotogati</taxon>
        <taxon>Deinococcota</taxon>
        <taxon>Deinococci</taxon>
        <taxon>Deinococcales</taxon>
        <taxon>Deinococcaceae</taxon>
        <taxon>Deinococcus</taxon>
    </lineage>
</organism>
<gene>
    <name evidence="1" type="ORF">DAETH_25720</name>
</gene>
<dbReference type="InterPro" id="IPR021377">
    <property type="entry name" value="DUF3006"/>
</dbReference>
<dbReference type="RefSeq" id="WP_264775295.1">
    <property type="nucleotide sequence ID" value="NZ_AP026560.1"/>
</dbReference>
<evidence type="ECO:0000313" key="2">
    <source>
        <dbReference type="Proteomes" id="UP001064971"/>
    </source>
</evidence>
<evidence type="ECO:0008006" key="3">
    <source>
        <dbReference type="Google" id="ProtNLM"/>
    </source>
</evidence>
<dbReference type="Pfam" id="PF11213">
    <property type="entry name" value="DUF3006"/>
    <property type="match status" value="1"/>
</dbReference>
<name>A0ABN6RIL8_9DEIO</name>
<proteinExistence type="predicted"/>
<evidence type="ECO:0000313" key="1">
    <source>
        <dbReference type="EMBL" id="BDP42603.1"/>
    </source>
</evidence>
<protein>
    <recommendedName>
        <fullName evidence="3">DUF3006 domain-containing protein</fullName>
    </recommendedName>
</protein>
<reference evidence="1" key="1">
    <citation type="submission" date="2022-07" db="EMBL/GenBank/DDBJ databases">
        <title>Complete Genome Sequence of the Radioresistant Bacterium Deinococcus aetherius ST0316, Isolated from the Air Dust collected in Lower Stratosphere above Japan.</title>
        <authorList>
            <person name="Satoh K."/>
            <person name="Hagiwara K."/>
            <person name="Katsumata K."/>
            <person name="Kubo A."/>
            <person name="Yokobori S."/>
            <person name="Yamagishi A."/>
            <person name="Oono Y."/>
            <person name="Narumi I."/>
        </authorList>
    </citation>
    <scope>NUCLEOTIDE SEQUENCE</scope>
    <source>
        <strain evidence="1">ST0316</strain>
    </source>
</reference>
<dbReference type="EMBL" id="AP026560">
    <property type="protein sequence ID" value="BDP42603.1"/>
    <property type="molecule type" value="Genomic_DNA"/>
</dbReference>